<dbReference type="Proteomes" id="UP000070412">
    <property type="component" value="Unassembled WGS sequence"/>
</dbReference>
<feature type="compositionally biased region" description="Low complexity" evidence="1">
    <location>
        <begin position="302"/>
        <end position="316"/>
    </location>
</feature>
<feature type="compositionally biased region" description="Polar residues" evidence="1">
    <location>
        <begin position="891"/>
        <end position="902"/>
    </location>
</feature>
<proteinExistence type="predicted"/>
<feature type="compositionally biased region" description="Polar residues" evidence="1">
    <location>
        <begin position="725"/>
        <end position="739"/>
    </location>
</feature>
<feature type="region of interest" description="Disordered" evidence="1">
    <location>
        <begin position="451"/>
        <end position="479"/>
    </location>
</feature>
<feature type="compositionally biased region" description="Polar residues" evidence="1">
    <location>
        <begin position="770"/>
        <end position="781"/>
    </location>
</feature>
<feature type="region of interest" description="Disordered" evidence="1">
    <location>
        <begin position="1039"/>
        <end position="1158"/>
    </location>
</feature>
<evidence type="ECO:0000313" key="4">
    <source>
        <dbReference type="Proteomes" id="UP000070412"/>
    </source>
</evidence>
<gene>
    <name evidence="2" type="ORF">SSS_364</name>
</gene>
<reference evidence="3" key="3">
    <citation type="submission" date="2022-06" db="UniProtKB">
        <authorList>
            <consortium name="EnsemblMetazoa"/>
        </authorList>
    </citation>
    <scope>IDENTIFICATION</scope>
</reference>
<feature type="region of interest" description="Disordered" evidence="1">
    <location>
        <begin position="298"/>
        <end position="322"/>
    </location>
</feature>
<feature type="region of interest" description="Disordered" evidence="1">
    <location>
        <begin position="508"/>
        <end position="541"/>
    </location>
</feature>
<accession>A0A834RDX5</accession>
<dbReference type="EnsemblMetazoa" id="SSS_364s_mrna">
    <property type="protein sequence ID" value="KAF7493807.1"/>
    <property type="gene ID" value="SSS_364"/>
</dbReference>
<protein>
    <submittedName>
        <fullName evidence="2 3">Uncharacterized protein</fullName>
    </submittedName>
</protein>
<feature type="compositionally biased region" description="Basic and acidic residues" evidence="1">
    <location>
        <begin position="1120"/>
        <end position="1152"/>
    </location>
</feature>
<keyword evidence="4" id="KW-1185">Reference proteome</keyword>
<feature type="region of interest" description="Disordered" evidence="1">
    <location>
        <begin position="696"/>
        <end position="944"/>
    </location>
</feature>
<feature type="compositionally biased region" description="Polar residues" evidence="1">
    <location>
        <begin position="451"/>
        <end position="462"/>
    </location>
</feature>
<feature type="compositionally biased region" description="Basic and acidic residues" evidence="1">
    <location>
        <begin position="816"/>
        <end position="876"/>
    </location>
</feature>
<dbReference type="EMBL" id="WVUK01000055">
    <property type="protein sequence ID" value="KAF7493807.1"/>
    <property type="molecule type" value="Genomic_DNA"/>
</dbReference>
<feature type="compositionally biased region" description="Basic and acidic residues" evidence="1">
    <location>
        <begin position="1070"/>
        <end position="1110"/>
    </location>
</feature>
<feature type="compositionally biased region" description="Low complexity" evidence="1">
    <location>
        <begin position="1042"/>
        <end position="1064"/>
    </location>
</feature>
<evidence type="ECO:0000313" key="2">
    <source>
        <dbReference type="EMBL" id="KAF7493807.1"/>
    </source>
</evidence>
<feature type="region of interest" description="Disordered" evidence="1">
    <location>
        <begin position="1"/>
        <end position="33"/>
    </location>
</feature>
<feature type="compositionally biased region" description="Basic and acidic residues" evidence="1">
    <location>
        <begin position="1"/>
        <end position="10"/>
    </location>
</feature>
<name>A0A834RDX5_SARSC</name>
<feature type="compositionally biased region" description="Basic and acidic residues" evidence="1">
    <location>
        <begin position="463"/>
        <end position="474"/>
    </location>
</feature>
<sequence>MSHIENKRSDLYGNILNGSRKENTDSIVSKSNPNQYTIRDQSHSAILWRNSPTAARQSSQQLRLNNSIIGNNLYDQQRCFQQSLRQYPNEIGEISQKNFQNKIKPKLDDRKDLKEEKNWPNKTRCFVTSLEETDRSNPISPFYLDYLEWNKIQQRNANSNRGSDIFGSSKMTDTNNGSFGLAGYDAGGGGRFDHSEFMDILRSKKRNNNSNNNNKIIDNAANDKDCFVRKNRPTAISVGRERGIDSVQQNNDSLLSSSTFQTIEINSMPYSVNALIRTDDDSQQPKDIDRNDVDRFVSQTDNTTSNNNNNNNNTSSFKRSNNIIIDRRTGRKSSSNIYDDADRVNVVDREKIIGHHYFNDNSNDRNRIDCGNKNTEKNRIDRSVDEDEMFDSKLKLSSCLARTNRTLHRSRSQTRESTNQRFVTRSIRPSISSYQMDRSNRSTWTHKFDNVNDSFPQRNQSSDLRRDVSNHGRDNVVLPVNNNNSSLAFGSTQSRNIDLTRPLVMPGSTARPRSEIFPDNFNINQSIGSNSNQHQSHSDSTSVVYAKDDNIYRPNSSRPNDLFNQPISHNIRSTNSRNDVQQCWPEPVIVSKHQSQNHMFPGASSFLRAARRHDPELVPAKSKYLFRDYGAPSSGWSFSVTSSSVPGSNFKKESSLMTSSMTSTKSFQTKHFSALSGNSSSSNRPKKSFSMNRLDQLAQPRKRVKSNVPSSTSFVKGKIDDKSNEMTTSKSAQFDRNTVSSTSTSKITAAKTAPPNRGKVSKESPIGTFNRISSISTTPNSGKKPRPKSQVEPLNSSSPVFESPLSDEKQTEEDDGKLAEYKKQLAEKKAQYRKMQEQKLKQLSKSEKSSNDETKDEEKEKKNEKPVEISIKKQSEPRPVVPLRRPRSIIGASSSENGNQIKSLADETKEALEKKPLEQILGSESDSNLNNNASLSSNGTRMEDNQIDNFKKSQSSNSDADNIEMNITVDDIQNQSETVTVAVEIPIDQLNLEINQLSIDDQTKPLEKMICDDSDISCKDDSETKNDDKIMKISLEETLLNSSIPQTSSSSSSSSQSSSSSTTQENVCDDSTKFDERQRTIIQQHEIERQKRKSRIQEILKGRTRKDDGKQTSTASFDSTIERNETKQSNEDDGSVERLIRTDSSDSRESKRNKPMVI</sequence>
<dbReference type="AlphaFoldDB" id="A0A834RDX5"/>
<evidence type="ECO:0000313" key="3">
    <source>
        <dbReference type="EnsemblMetazoa" id="KAF7493807.1"/>
    </source>
</evidence>
<dbReference type="OrthoDB" id="6516457at2759"/>
<organism evidence="2">
    <name type="scientific">Sarcoptes scabiei</name>
    <name type="common">Itch mite</name>
    <name type="synonym">Acarus scabiei</name>
    <dbReference type="NCBI Taxonomy" id="52283"/>
    <lineage>
        <taxon>Eukaryota</taxon>
        <taxon>Metazoa</taxon>
        <taxon>Ecdysozoa</taxon>
        <taxon>Arthropoda</taxon>
        <taxon>Chelicerata</taxon>
        <taxon>Arachnida</taxon>
        <taxon>Acari</taxon>
        <taxon>Acariformes</taxon>
        <taxon>Sarcoptiformes</taxon>
        <taxon>Astigmata</taxon>
        <taxon>Psoroptidia</taxon>
        <taxon>Sarcoptoidea</taxon>
        <taxon>Sarcoptidae</taxon>
        <taxon>Sarcoptinae</taxon>
        <taxon>Sarcoptes</taxon>
    </lineage>
</organism>
<feature type="compositionally biased region" description="Low complexity" evidence="1">
    <location>
        <begin position="520"/>
        <end position="541"/>
    </location>
</feature>
<reference evidence="2" key="2">
    <citation type="submission" date="2020-01" db="EMBL/GenBank/DDBJ databases">
        <authorList>
            <person name="Korhonen P.K.K."/>
            <person name="Guangxu M.G."/>
            <person name="Wang T.W."/>
            <person name="Stroehlein A.J.S."/>
            <person name="Young N.D."/>
            <person name="Ang C.-S.A."/>
            <person name="Fernando D.W.F."/>
            <person name="Lu H.L."/>
            <person name="Taylor S.T."/>
            <person name="Ehtesham M.E.M."/>
            <person name="Najaraj S.H.N."/>
            <person name="Harsha G.H.G."/>
            <person name="Madugundu A.M."/>
            <person name="Renuse S.R."/>
            <person name="Holt D.H."/>
            <person name="Pandey A.P."/>
            <person name="Papenfuss A.P."/>
            <person name="Gasser R.B.G."/>
            <person name="Fischer K.F."/>
        </authorList>
    </citation>
    <scope>NUCLEOTIDE SEQUENCE</scope>
    <source>
        <strain evidence="2">SSS_KF_BRIS2020</strain>
    </source>
</reference>
<feature type="compositionally biased region" description="Low complexity" evidence="1">
    <location>
        <begin position="925"/>
        <end position="938"/>
    </location>
</feature>
<feature type="compositionally biased region" description="Low complexity" evidence="1">
    <location>
        <begin position="740"/>
        <end position="753"/>
    </location>
</feature>
<evidence type="ECO:0000256" key="1">
    <source>
        <dbReference type="SAM" id="MobiDB-lite"/>
    </source>
</evidence>
<feature type="compositionally biased region" description="Basic and acidic residues" evidence="1">
    <location>
        <begin position="904"/>
        <end position="917"/>
    </location>
</feature>
<reference evidence="4" key="1">
    <citation type="journal article" date="2020" name="PLoS Negl. Trop. Dis.">
        <title>High-quality nuclear genome for Sarcoptes scabiei-A critical resource for a neglected parasite.</title>
        <authorList>
            <person name="Korhonen P.K."/>
            <person name="Gasser R.B."/>
            <person name="Ma G."/>
            <person name="Wang T."/>
            <person name="Stroehlein A.J."/>
            <person name="Young N.D."/>
            <person name="Ang C.S."/>
            <person name="Fernando D.D."/>
            <person name="Lu H.C."/>
            <person name="Taylor S."/>
            <person name="Reynolds S.L."/>
            <person name="Mofiz E."/>
            <person name="Najaraj S.H."/>
            <person name="Gowda H."/>
            <person name="Madugundu A."/>
            <person name="Renuse S."/>
            <person name="Holt D."/>
            <person name="Pandey A."/>
            <person name="Papenfuss A.T."/>
            <person name="Fischer K."/>
        </authorList>
    </citation>
    <scope>NUCLEOTIDE SEQUENCE [LARGE SCALE GENOMIC DNA]</scope>
</reference>